<sequence length="286" mass="30242">MAKAYREGYAWANEDLAKMTDEQVIAKGRTYDLLLTGAIASGTGMLERAKLSSIKGALQGVLDRLNSNAEGAAGTTNRVVSSEVISSMKPSLTLPENGTAVVLSQELKLPDGSIAPKGTILIRKDQHLGVVYESGVEKIITANLASGTPALPAPQTGVGGVGSNPQAGSHASQATDDKPVRVIVGVVVRDQRTGAMYEGAVDLGPTLDRIKNGGSYPHRNDGSIFQNRPPRPGANPLLPMHPAGYYKEYVVPTPGVSGPGPQRIVVGRNGEKYYTPDHYNTFIRID</sequence>
<dbReference type="InterPro" id="IPR000026">
    <property type="entry name" value="N1-like"/>
</dbReference>
<evidence type="ECO:0000256" key="1">
    <source>
        <dbReference type="ARBA" id="ARBA00022722"/>
    </source>
</evidence>
<comment type="caution">
    <text evidence="4">The sequence shown here is derived from an EMBL/GenBank/DDBJ whole genome shotgun (WGS) entry which is preliminary data.</text>
</comment>
<dbReference type="Proteomes" id="UP000587991">
    <property type="component" value="Unassembled WGS sequence"/>
</dbReference>
<protein>
    <submittedName>
        <fullName evidence="4">Uncharacterized protein</fullName>
    </submittedName>
</protein>
<accession>A0A847S6C2</accession>
<keyword evidence="1" id="KW-0540">Nuclease</keyword>
<gene>
    <name evidence="4" type="ORF">HF682_09100</name>
</gene>
<feature type="region of interest" description="Disordered" evidence="3">
    <location>
        <begin position="155"/>
        <end position="176"/>
    </location>
</feature>
<organism evidence="4 5">
    <name type="scientific">Leeia aquatica</name>
    <dbReference type="NCBI Taxonomy" id="2725557"/>
    <lineage>
        <taxon>Bacteria</taxon>
        <taxon>Pseudomonadati</taxon>
        <taxon>Pseudomonadota</taxon>
        <taxon>Betaproteobacteria</taxon>
        <taxon>Neisseriales</taxon>
        <taxon>Leeiaceae</taxon>
        <taxon>Leeia</taxon>
    </lineage>
</organism>
<dbReference type="GO" id="GO:0004521">
    <property type="term" value="F:RNA endonuclease activity"/>
    <property type="evidence" value="ECO:0007669"/>
    <property type="project" value="InterPro"/>
</dbReference>
<evidence type="ECO:0000256" key="3">
    <source>
        <dbReference type="SAM" id="MobiDB-lite"/>
    </source>
</evidence>
<dbReference type="AlphaFoldDB" id="A0A847S6C2"/>
<keyword evidence="2" id="KW-0378">Hydrolase</keyword>
<dbReference type="GO" id="GO:0016787">
    <property type="term" value="F:hydrolase activity"/>
    <property type="evidence" value="ECO:0007669"/>
    <property type="project" value="UniProtKB-KW"/>
</dbReference>
<dbReference type="Gene3D" id="3.10.450.30">
    <property type="entry name" value="Microbial ribonucleases"/>
    <property type="match status" value="1"/>
</dbReference>
<feature type="compositionally biased region" description="Polar residues" evidence="3">
    <location>
        <begin position="163"/>
        <end position="174"/>
    </location>
</feature>
<reference evidence="4 5" key="1">
    <citation type="submission" date="2020-04" db="EMBL/GenBank/DDBJ databases">
        <title>Draft genome of Leeia sp. IMCC25680.</title>
        <authorList>
            <person name="Song J."/>
            <person name="Cho J.-C."/>
        </authorList>
    </citation>
    <scope>NUCLEOTIDE SEQUENCE [LARGE SCALE GENOMIC DNA]</scope>
    <source>
        <strain evidence="4 5">IMCC25680</strain>
    </source>
</reference>
<dbReference type="Pfam" id="PF00545">
    <property type="entry name" value="Ribonuclease"/>
    <property type="match status" value="1"/>
</dbReference>
<dbReference type="SUPFAM" id="SSF53933">
    <property type="entry name" value="Microbial ribonucleases"/>
    <property type="match status" value="1"/>
</dbReference>
<evidence type="ECO:0000313" key="4">
    <source>
        <dbReference type="EMBL" id="NLR75313.1"/>
    </source>
</evidence>
<name>A0A847S6C2_9NEIS</name>
<dbReference type="InterPro" id="IPR016191">
    <property type="entry name" value="Ribonuclease/ribotoxin"/>
</dbReference>
<evidence type="ECO:0000313" key="5">
    <source>
        <dbReference type="Proteomes" id="UP000587991"/>
    </source>
</evidence>
<dbReference type="GO" id="GO:0003723">
    <property type="term" value="F:RNA binding"/>
    <property type="evidence" value="ECO:0007669"/>
    <property type="project" value="InterPro"/>
</dbReference>
<keyword evidence="5" id="KW-1185">Reference proteome</keyword>
<proteinExistence type="predicted"/>
<dbReference type="EMBL" id="JABAIM010000001">
    <property type="protein sequence ID" value="NLR75313.1"/>
    <property type="molecule type" value="Genomic_DNA"/>
</dbReference>
<evidence type="ECO:0000256" key="2">
    <source>
        <dbReference type="ARBA" id="ARBA00022801"/>
    </source>
</evidence>